<reference evidence="7 9" key="2">
    <citation type="journal article" date="2013" name="Nature">
        <title>Insights into bilaterian evolution from three spiralian genomes.</title>
        <authorList>
            <person name="Simakov O."/>
            <person name="Marletaz F."/>
            <person name="Cho S.J."/>
            <person name="Edsinger-Gonzales E."/>
            <person name="Havlak P."/>
            <person name="Hellsten U."/>
            <person name="Kuo D.H."/>
            <person name="Larsson T."/>
            <person name="Lv J."/>
            <person name="Arendt D."/>
            <person name="Savage R."/>
            <person name="Osoegawa K."/>
            <person name="de Jong P."/>
            <person name="Grimwood J."/>
            <person name="Chapman J.A."/>
            <person name="Shapiro H."/>
            <person name="Aerts A."/>
            <person name="Otillar R.P."/>
            <person name="Terry A.Y."/>
            <person name="Boore J.L."/>
            <person name="Grigoriev I.V."/>
            <person name="Lindberg D.R."/>
            <person name="Seaver E.C."/>
            <person name="Weisblat D.A."/>
            <person name="Putnam N.H."/>
            <person name="Rokhsar D.S."/>
        </authorList>
    </citation>
    <scope>NUCLEOTIDE SEQUENCE</scope>
</reference>
<reference evidence="8" key="3">
    <citation type="submission" date="2015-06" db="UniProtKB">
        <authorList>
            <consortium name="EnsemblMetazoa"/>
        </authorList>
    </citation>
    <scope>IDENTIFICATION</scope>
</reference>
<name>T1FGA6_HELRO</name>
<proteinExistence type="predicted"/>
<feature type="domain" description="Ig-like" evidence="6">
    <location>
        <begin position="1"/>
        <end position="67"/>
    </location>
</feature>
<dbReference type="PROSITE" id="PS50835">
    <property type="entry name" value="IG_LIKE"/>
    <property type="match status" value="2"/>
</dbReference>
<keyword evidence="2" id="KW-0472">Membrane</keyword>
<gene>
    <name evidence="8" type="primary">20207855</name>
    <name evidence="7" type="ORF">HELRODRAFT_180799</name>
</gene>
<dbReference type="HOGENOM" id="CLU_1278882_0_0_1"/>
<dbReference type="KEGG" id="hro:HELRODRAFT_180799"/>
<evidence type="ECO:0000256" key="5">
    <source>
        <dbReference type="ARBA" id="ARBA00023319"/>
    </source>
</evidence>
<dbReference type="CTD" id="20207855"/>
<protein>
    <recommendedName>
        <fullName evidence="6">Ig-like domain-containing protein</fullName>
    </recommendedName>
</protein>
<evidence type="ECO:0000256" key="4">
    <source>
        <dbReference type="ARBA" id="ARBA00023180"/>
    </source>
</evidence>
<dbReference type="AlphaFoldDB" id="T1FGA6"/>
<evidence type="ECO:0000313" key="8">
    <source>
        <dbReference type="EnsemblMetazoa" id="HelroP180799"/>
    </source>
</evidence>
<dbReference type="InterPro" id="IPR003599">
    <property type="entry name" value="Ig_sub"/>
</dbReference>
<dbReference type="InterPro" id="IPR036179">
    <property type="entry name" value="Ig-like_dom_sf"/>
</dbReference>
<accession>T1FGA6</accession>
<dbReference type="EMBL" id="AMQM01007365">
    <property type="status" value="NOT_ANNOTATED_CDS"/>
    <property type="molecule type" value="Genomic_DNA"/>
</dbReference>
<dbReference type="Proteomes" id="UP000015101">
    <property type="component" value="Unassembled WGS sequence"/>
</dbReference>
<dbReference type="SUPFAM" id="SSF48726">
    <property type="entry name" value="Immunoglobulin"/>
    <property type="match status" value="2"/>
</dbReference>
<evidence type="ECO:0000256" key="2">
    <source>
        <dbReference type="ARBA" id="ARBA00023136"/>
    </source>
</evidence>
<dbReference type="Pfam" id="PF13927">
    <property type="entry name" value="Ig_3"/>
    <property type="match status" value="2"/>
</dbReference>
<dbReference type="EMBL" id="KB097605">
    <property type="protein sequence ID" value="ESN93483.1"/>
    <property type="molecule type" value="Genomic_DNA"/>
</dbReference>
<dbReference type="PANTHER" id="PTHR11640:SF31">
    <property type="entry name" value="IRREGULAR CHIASM C-ROUGHEST PROTEIN-RELATED"/>
    <property type="match status" value="1"/>
</dbReference>
<keyword evidence="9" id="KW-1185">Reference proteome</keyword>
<evidence type="ECO:0000259" key="6">
    <source>
        <dbReference type="PROSITE" id="PS50835"/>
    </source>
</evidence>
<dbReference type="GO" id="GO:0016020">
    <property type="term" value="C:membrane"/>
    <property type="evidence" value="ECO:0007669"/>
    <property type="project" value="UniProtKB-SubCell"/>
</dbReference>
<evidence type="ECO:0000256" key="3">
    <source>
        <dbReference type="ARBA" id="ARBA00023157"/>
    </source>
</evidence>
<evidence type="ECO:0000313" key="7">
    <source>
        <dbReference type="EMBL" id="ESN93483.1"/>
    </source>
</evidence>
<dbReference type="EnsemblMetazoa" id="HelroT180799">
    <property type="protein sequence ID" value="HelroP180799"/>
    <property type="gene ID" value="HelroG180799"/>
</dbReference>
<evidence type="ECO:0000256" key="1">
    <source>
        <dbReference type="ARBA" id="ARBA00004479"/>
    </source>
</evidence>
<keyword evidence="4" id="KW-0325">Glycoprotein</keyword>
<dbReference type="InterPro" id="IPR051275">
    <property type="entry name" value="Cell_adhesion_signaling"/>
</dbReference>
<keyword evidence="3" id="KW-1015">Disulfide bond</keyword>
<dbReference type="SMART" id="SM00409">
    <property type="entry name" value="IG"/>
    <property type="match status" value="1"/>
</dbReference>
<dbReference type="InterPro" id="IPR013783">
    <property type="entry name" value="Ig-like_fold"/>
</dbReference>
<dbReference type="eggNOG" id="KOG3510">
    <property type="taxonomic scope" value="Eukaryota"/>
</dbReference>
<dbReference type="STRING" id="6412.T1FGA6"/>
<reference evidence="9" key="1">
    <citation type="submission" date="2012-12" db="EMBL/GenBank/DDBJ databases">
        <authorList>
            <person name="Hellsten U."/>
            <person name="Grimwood J."/>
            <person name="Chapman J.A."/>
            <person name="Shapiro H."/>
            <person name="Aerts A."/>
            <person name="Otillar R.P."/>
            <person name="Terry A.Y."/>
            <person name="Boore J.L."/>
            <person name="Simakov O."/>
            <person name="Marletaz F."/>
            <person name="Cho S.-J."/>
            <person name="Edsinger-Gonzales E."/>
            <person name="Havlak P."/>
            <person name="Kuo D.-H."/>
            <person name="Larsson T."/>
            <person name="Lv J."/>
            <person name="Arendt D."/>
            <person name="Savage R."/>
            <person name="Osoegawa K."/>
            <person name="de Jong P."/>
            <person name="Lindberg D.R."/>
            <person name="Seaver E.C."/>
            <person name="Weisblat D.A."/>
            <person name="Putnam N.H."/>
            <person name="Grigoriev I.V."/>
            <person name="Rokhsar D.S."/>
        </authorList>
    </citation>
    <scope>NUCLEOTIDE SEQUENCE</scope>
</reference>
<evidence type="ECO:0000313" key="9">
    <source>
        <dbReference type="Proteomes" id="UP000015101"/>
    </source>
</evidence>
<comment type="subcellular location">
    <subcellularLocation>
        <location evidence="1">Membrane</location>
        <topology evidence="1">Single-pass type I membrane protein</topology>
    </subcellularLocation>
</comment>
<dbReference type="SMART" id="SM00408">
    <property type="entry name" value="IGc2"/>
    <property type="match status" value="2"/>
</dbReference>
<keyword evidence="5" id="KW-0393">Immunoglobulin domain</keyword>
<dbReference type="InParanoid" id="T1FGA6"/>
<dbReference type="InterPro" id="IPR003598">
    <property type="entry name" value="Ig_sub2"/>
</dbReference>
<dbReference type="PANTHER" id="PTHR11640">
    <property type="entry name" value="NEPHRIN"/>
    <property type="match status" value="1"/>
</dbReference>
<organism evidence="8 9">
    <name type="scientific">Helobdella robusta</name>
    <name type="common">Californian leech</name>
    <dbReference type="NCBI Taxonomy" id="6412"/>
    <lineage>
        <taxon>Eukaryota</taxon>
        <taxon>Metazoa</taxon>
        <taxon>Spiralia</taxon>
        <taxon>Lophotrochozoa</taxon>
        <taxon>Annelida</taxon>
        <taxon>Clitellata</taxon>
        <taxon>Hirudinea</taxon>
        <taxon>Rhynchobdellida</taxon>
        <taxon>Glossiphoniidae</taxon>
        <taxon>Helobdella</taxon>
    </lineage>
</organism>
<dbReference type="InterPro" id="IPR007110">
    <property type="entry name" value="Ig-like_dom"/>
</dbReference>
<feature type="domain" description="Ig-like" evidence="6">
    <location>
        <begin position="71"/>
        <end position="161"/>
    </location>
</feature>
<dbReference type="RefSeq" id="XP_009028349.1">
    <property type="nucleotide sequence ID" value="XM_009030101.1"/>
</dbReference>
<sequence>MEHTKVKLVCQAEGHPSNITQKWTKNGVDVMSGILGQRGVIYADGSLFISSVQDKDMGWYTCAPSNGLDPPRILANPTSSNRLHLTTGTQGRLDCPAEANPPITHVTWSMNERRLEVNERVRMMLQGRSLVIDPVLVRDEGRYSCVPHSNIRSSQSAYTVQVFVRANQRRGIKRVNRATNGVPPCNHVTPRTANHSASDIYIAALSTLSCLKNSFK</sequence>
<dbReference type="CDD" id="cd00096">
    <property type="entry name" value="Ig"/>
    <property type="match status" value="1"/>
</dbReference>
<dbReference type="GeneID" id="20207855"/>
<dbReference type="Gene3D" id="2.60.40.10">
    <property type="entry name" value="Immunoglobulins"/>
    <property type="match status" value="2"/>
</dbReference>
<dbReference type="OrthoDB" id="6234674at2759"/>